<evidence type="ECO:0008006" key="4">
    <source>
        <dbReference type="Google" id="ProtNLM"/>
    </source>
</evidence>
<feature type="chain" id="PRO_5045226968" description="DUF3617 family protein" evidence="1">
    <location>
        <begin position="22"/>
        <end position="195"/>
    </location>
</feature>
<evidence type="ECO:0000256" key="1">
    <source>
        <dbReference type="SAM" id="SignalP"/>
    </source>
</evidence>
<evidence type="ECO:0000313" key="3">
    <source>
        <dbReference type="Proteomes" id="UP000824281"/>
    </source>
</evidence>
<organism evidence="2 3">
    <name type="scientific">Qipengyuania aurantiaca</name>
    <dbReference type="NCBI Taxonomy" id="2867233"/>
    <lineage>
        <taxon>Bacteria</taxon>
        <taxon>Pseudomonadati</taxon>
        <taxon>Pseudomonadota</taxon>
        <taxon>Alphaproteobacteria</taxon>
        <taxon>Sphingomonadales</taxon>
        <taxon>Erythrobacteraceae</taxon>
        <taxon>Qipengyuania</taxon>
    </lineage>
</organism>
<feature type="signal peptide" evidence="1">
    <location>
        <begin position="1"/>
        <end position="21"/>
    </location>
</feature>
<keyword evidence="1" id="KW-0732">Signal</keyword>
<dbReference type="Proteomes" id="UP000824281">
    <property type="component" value="Chromosome"/>
</dbReference>
<protein>
    <recommendedName>
        <fullName evidence="4">DUF3617 family protein</fullName>
    </recommendedName>
</protein>
<proteinExistence type="predicted"/>
<evidence type="ECO:0000313" key="2">
    <source>
        <dbReference type="EMBL" id="QZD89468.1"/>
    </source>
</evidence>
<name>A0ABX8ZKC4_9SPHN</name>
<dbReference type="EMBL" id="CP081295">
    <property type="protein sequence ID" value="QZD89468.1"/>
    <property type="molecule type" value="Genomic_DNA"/>
</dbReference>
<accession>A0ABX8ZKC4</accession>
<sequence length="195" mass="21375">MPSLPALLAPLALLFPLGMVGAPGPEAGELKPVAQQAKEGDKRITPLPLSDSAPGWSPLFDGIAPQPNEQVRIERRVILRISPAPANARQNLTADAPRSQPRTRIVERAAGKCLDSADIGGVTDRGNHLLIFLRDRRTIAARLEKGCSPRDFYRGFYVERSEDGKLCVKRDRIMSRAGAKCQVERFTELVVENVD</sequence>
<dbReference type="RefSeq" id="WP_221424950.1">
    <property type="nucleotide sequence ID" value="NZ_CP081295.1"/>
</dbReference>
<keyword evidence="3" id="KW-1185">Reference proteome</keyword>
<gene>
    <name evidence="2" type="ORF">K3148_11715</name>
</gene>
<reference evidence="2 3" key="1">
    <citation type="submission" date="2021-08" db="EMBL/GenBank/DDBJ databases">
        <title>Comparative Genomics Analysis of the Genus Qipengyuania Reveals Extensive Genetic Diversity and Metabolic Versatility, Including the Description of Fifteen Novel Species.</title>
        <authorList>
            <person name="Liu Y."/>
        </authorList>
    </citation>
    <scope>NUCLEOTIDE SEQUENCE [LARGE SCALE GENOMIC DNA]</scope>
    <source>
        <strain evidence="2 3">1NDH13</strain>
    </source>
</reference>